<dbReference type="EMBL" id="JACSQO010000001">
    <property type="protein sequence ID" value="MBD7943366.1"/>
    <property type="molecule type" value="Genomic_DNA"/>
</dbReference>
<feature type="transmembrane region" description="Helical" evidence="6">
    <location>
        <begin position="400"/>
        <end position="422"/>
    </location>
</feature>
<dbReference type="RefSeq" id="WP_191696664.1">
    <property type="nucleotide sequence ID" value="NZ_JACSQO010000001.1"/>
</dbReference>
<sequence>MNIKQYLQSVVAHIRSKEAKVYVEAELAKHMKHSKMAWMTKGYTETDAEDKAASEMGSPIELGKSLNKVHKPKIDWLLLSLFIGILFLSFLPILALNQPQYDYRFGHMIPLFLSNHILHIILGFVVAIVLMYFDYRKFAQWGYIFYGIASLFIIFLYVFHNTQINGEVMFEIGSLKLQVWMAIPLYFIAWSALFTKETFALWQGIVLVSLSFLLFSFIANLSALFIYSVLVGVLFMYSKFSRKQKVIVVVAVATLIISYIIFMWLSYQSGIIENYQIARLLGYLNPIAYAENAGYMYVLLSDLLQGAKWFGSGTSHTIPAAHTDLVFGHLIQSYGLALALGLVLLLSLFVVRFIRISSMTKHSFGRLLIIGCITIFSTQFIYTVAMTLGVVPIVSLSLPFLSYGFMPTVLNSFLLGLVLSVYRRKNFIQDVSFSKLNAN</sequence>
<evidence type="ECO:0000256" key="6">
    <source>
        <dbReference type="SAM" id="Phobius"/>
    </source>
</evidence>
<keyword evidence="2 6" id="KW-0812">Transmembrane</keyword>
<dbReference type="PANTHER" id="PTHR30474">
    <property type="entry name" value="CELL CYCLE PROTEIN"/>
    <property type="match status" value="1"/>
</dbReference>
<comment type="caution">
    <text evidence="7">The sequence shown here is derived from an EMBL/GenBank/DDBJ whole genome shotgun (WGS) entry which is preliminary data.</text>
</comment>
<reference evidence="7 8" key="1">
    <citation type="submission" date="2020-08" db="EMBL/GenBank/DDBJ databases">
        <title>A Genomic Blueprint of the Chicken Gut Microbiome.</title>
        <authorList>
            <person name="Gilroy R."/>
            <person name="Ravi A."/>
            <person name="Getino M."/>
            <person name="Pursley I."/>
            <person name="Horton D.L."/>
            <person name="Alikhan N.-F."/>
            <person name="Baker D."/>
            <person name="Gharbi K."/>
            <person name="Hall N."/>
            <person name="Watson M."/>
            <person name="Adriaenssens E.M."/>
            <person name="Foster-Nyarko E."/>
            <person name="Jarju S."/>
            <person name="Secka A."/>
            <person name="Antonio M."/>
            <person name="Oren A."/>
            <person name="Chaudhuri R."/>
            <person name="La Ragione R.M."/>
            <person name="Hildebrand F."/>
            <person name="Pallen M.J."/>
        </authorList>
    </citation>
    <scope>NUCLEOTIDE SEQUENCE [LARGE SCALE GENOMIC DNA]</scope>
    <source>
        <strain evidence="7 8">Sa2BUA9</strain>
    </source>
</reference>
<dbReference type="InterPro" id="IPR001182">
    <property type="entry name" value="FtsW/RodA"/>
</dbReference>
<feature type="transmembrane region" description="Helical" evidence="6">
    <location>
        <begin position="179"/>
        <end position="195"/>
    </location>
</feature>
<evidence type="ECO:0000256" key="2">
    <source>
        <dbReference type="ARBA" id="ARBA00022692"/>
    </source>
</evidence>
<keyword evidence="4 6" id="KW-1133">Transmembrane helix</keyword>
<keyword evidence="5 6" id="KW-0472">Membrane</keyword>
<dbReference type="NCBIfam" id="NF038403">
    <property type="entry name" value="perm_prefix_1"/>
    <property type="match status" value="1"/>
</dbReference>
<proteinExistence type="predicted"/>
<dbReference type="Proteomes" id="UP000640786">
    <property type="component" value="Unassembled WGS sequence"/>
</dbReference>
<evidence type="ECO:0000256" key="3">
    <source>
        <dbReference type="ARBA" id="ARBA00022960"/>
    </source>
</evidence>
<evidence type="ECO:0000256" key="5">
    <source>
        <dbReference type="ARBA" id="ARBA00023136"/>
    </source>
</evidence>
<keyword evidence="8" id="KW-1185">Reference proteome</keyword>
<protein>
    <submittedName>
        <fullName evidence="7">FtsW/RodA/SpoVE family cell cycle protein</fullName>
    </submittedName>
</protein>
<evidence type="ECO:0000256" key="1">
    <source>
        <dbReference type="ARBA" id="ARBA00004141"/>
    </source>
</evidence>
<dbReference type="Pfam" id="PF01098">
    <property type="entry name" value="FTSW_RODA_SPOVE"/>
    <property type="match status" value="1"/>
</dbReference>
<dbReference type="PANTHER" id="PTHR30474:SF1">
    <property type="entry name" value="PEPTIDOGLYCAN GLYCOSYLTRANSFERASE MRDB"/>
    <property type="match status" value="1"/>
</dbReference>
<comment type="subcellular location">
    <subcellularLocation>
        <location evidence="1">Membrane</location>
        <topology evidence="1">Multi-pass membrane protein</topology>
    </subcellularLocation>
</comment>
<gene>
    <name evidence="7" type="ORF">H9650_04470</name>
</gene>
<feature type="transmembrane region" description="Helical" evidence="6">
    <location>
        <begin position="76"/>
        <end position="96"/>
    </location>
</feature>
<feature type="transmembrane region" description="Helical" evidence="6">
    <location>
        <begin position="117"/>
        <end position="135"/>
    </location>
</feature>
<evidence type="ECO:0000313" key="7">
    <source>
        <dbReference type="EMBL" id="MBD7943366.1"/>
    </source>
</evidence>
<name>A0ABR8R6E8_9BACI</name>
<feature type="transmembrane region" description="Helical" evidence="6">
    <location>
        <begin position="367"/>
        <end position="394"/>
    </location>
</feature>
<evidence type="ECO:0000313" key="8">
    <source>
        <dbReference type="Proteomes" id="UP000640786"/>
    </source>
</evidence>
<accession>A0ABR8R6E8</accession>
<feature type="transmembrane region" description="Helical" evidence="6">
    <location>
        <begin position="141"/>
        <end position="159"/>
    </location>
</feature>
<feature type="transmembrane region" description="Helical" evidence="6">
    <location>
        <begin position="246"/>
        <end position="265"/>
    </location>
</feature>
<evidence type="ECO:0000256" key="4">
    <source>
        <dbReference type="ARBA" id="ARBA00022989"/>
    </source>
</evidence>
<dbReference type="InterPro" id="IPR047928">
    <property type="entry name" value="Perm_prefix_1"/>
</dbReference>
<feature type="transmembrane region" description="Helical" evidence="6">
    <location>
        <begin position="334"/>
        <end position="355"/>
    </location>
</feature>
<feature type="transmembrane region" description="Helical" evidence="6">
    <location>
        <begin position="201"/>
        <end position="234"/>
    </location>
</feature>
<keyword evidence="3" id="KW-0133">Cell shape</keyword>
<organism evidence="7 8">
    <name type="scientific">Psychrobacillus faecigallinarum</name>
    <dbReference type="NCBI Taxonomy" id="2762235"/>
    <lineage>
        <taxon>Bacteria</taxon>
        <taxon>Bacillati</taxon>
        <taxon>Bacillota</taxon>
        <taxon>Bacilli</taxon>
        <taxon>Bacillales</taxon>
        <taxon>Bacillaceae</taxon>
        <taxon>Psychrobacillus</taxon>
    </lineage>
</organism>